<dbReference type="PANTHER" id="PTHR42793">
    <property type="entry name" value="COA BINDING DOMAIN CONTAINING PROTEIN"/>
    <property type="match status" value="1"/>
</dbReference>
<dbReference type="Pfam" id="PF13380">
    <property type="entry name" value="CoA_binding_2"/>
    <property type="match status" value="1"/>
</dbReference>
<dbReference type="SUPFAM" id="SSF56059">
    <property type="entry name" value="Glutathione synthetase ATP-binding domain-like"/>
    <property type="match status" value="1"/>
</dbReference>
<evidence type="ECO:0000259" key="2">
    <source>
        <dbReference type="PROSITE" id="PS51186"/>
    </source>
</evidence>
<dbReference type="Gene3D" id="3.40.50.720">
    <property type="entry name" value="NAD(P)-binding Rossmann-like Domain"/>
    <property type="match status" value="1"/>
</dbReference>
<evidence type="ECO:0000256" key="1">
    <source>
        <dbReference type="ARBA" id="ARBA00060888"/>
    </source>
</evidence>
<dbReference type="SUPFAM" id="SSF51735">
    <property type="entry name" value="NAD(P)-binding Rossmann-fold domains"/>
    <property type="match status" value="1"/>
</dbReference>
<dbReference type="FunFam" id="3.30.1490.20:FF:000020">
    <property type="entry name" value="Protein lysine acetyltransferase"/>
    <property type="match status" value="1"/>
</dbReference>
<name>A0AAX1PBR5_AERSA</name>
<dbReference type="InterPro" id="IPR016181">
    <property type="entry name" value="Acyl_CoA_acyltransferase"/>
</dbReference>
<dbReference type="InterPro" id="IPR003781">
    <property type="entry name" value="CoA-bd"/>
</dbReference>
<comment type="caution">
    <text evidence="3">The sequence shown here is derived from an EMBL/GenBank/DDBJ whole genome shotgun (WGS) entry which is preliminary data.</text>
</comment>
<dbReference type="Gene3D" id="3.30.470.20">
    <property type="entry name" value="ATP-grasp fold, B domain"/>
    <property type="match status" value="1"/>
</dbReference>
<dbReference type="SMART" id="SM00881">
    <property type="entry name" value="CoA_binding"/>
    <property type="match status" value="1"/>
</dbReference>
<dbReference type="AlphaFoldDB" id="A0AAX1PBR5"/>
<dbReference type="Pfam" id="PF13607">
    <property type="entry name" value="Succ_CoA_lig"/>
    <property type="match status" value="1"/>
</dbReference>
<dbReference type="PROSITE" id="PS51186">
    <property type="entry name" value="GNAT"/>
    <property type="match status" value="1"/>
</dbReference>
<dbReference type="GO" id="GO:0005524">
    <property type="term" value="F:ATP binding"/>
    <property type="evidence" value="ECO:0007669"/>
    <property type="project" value="InterPro"/>
</dbReference>
<dbReference type="Proteomes" id="UP000249422">
    <property type="component" value="Unassembled WGS sequence"/>
</dbReference>
<sequence length="856" mass="93713">MKPSGLDRLFKPHSIAVIGASTDPQKAGHVVIRHLLAGQFKGPILPVSPHNKAIAGVLAYPDIASLPLSPDLAIICTKRERVLSLIEALGKKGAGAAIILAADFSQEEREQLQRLSSQYGIRLLGPNSMGMLLPAQGINASFSPIAAKPGQVAFVSQSAAVSTTILDWAKQHELGFSAFISLGDHCDIDFGQLLDQLSRDGTTRAILLYMDKLHDARHFLSAARAASRNKPILVLKSGRHDPAKGLDNVYDAAIRRAGMLRVRDTHELFAAVETLSHSLTLKGERLAIISNGRGLANMAVDVLLERGGKLAMPPKDIGSDGDITAYQQALDTLLQGNEADAILLIHAPSLTARGAELARSLIDYLRQHPRARRFNILTNWAGEYSAQEGRKLFTEAGIPTYRTPESAVAAFMHMVEYRRNQKQLMETPASLQGDKLNVELCQQLIRQALERKQLTLDTHLVQPILQAAGLATLPTWIVSDAIEATLTAEQIGYPVAVKLRSPDIAHKSAVHGVMLNLRTSAEVAQAADAILDRVRQHDAGARIEGLLVQRMARRSGGLELRIRLQQDPVFGPVILLGESGAEPQEMVAALPPLNQALARYQVIGALKSRKIREQATPERLDIDALGQVLCQLSELLLAFPEIQELDLHPLQACGAEMVILDANLTLMPITQPRCPLAIRPYPTELEEGAWLKDQSHVLLRPIRPEDEPAHKQFVLKVSDEDRYKRFFADVGELGHEELARMTQIDYDREMAFVAVGQDGAFSQQILGVVRAISNPDQSDAEFAILVRSDLKGLGLGKLMMEKIVRYARERGIGQLSGMTMPSNRGMINLAKRLGFKIDIQLEDGVVNMELPCAERA</sequence>
<dbReference type="Pfam" id="PF13549">
    <property type="entry name" value="ATP-grasp_5"/>
    <property type="match status" value="1"/>
</dbReference>
<dbReference type="SUPFAM" id="SSF55729">
    <property type="entry name" value="Acyl-CoA N-acyltransferases (Nat)"/>
    <property type="match status" value="1"/>
</dbReference>
<dbReference type="EMBL" id="QLLM01000042">
    <property type="protein sequence ID" value="RAI97028.1"/>
    <property type="molecule type" value="Genomic_DNA"/>
</dbReference>
<accession>A0AAX1PBR5</accession>
<dbReference type="InterPro" id="IPR013815">
    <property type="entry name" value="ATP_grasp_subdomain_1"/>
</dbReference>
<dbReference type="RefSeq" id="WP_111589952.1">
    <property type="nucleotide sequence ID" value="NZ_CAWNWF010000042.1"/>
</dbReference>
<gene>
    <name evidence="3" type="ORF">DEU50_1422</name>
</gene>
<dbReference type="InterPro" id="IPR016102">
    <property type="entry name" value="Succinyl-CoA_synth-like"/>
</dbReference>
<evidence type="ECO:0000313" key="3">
    <source>
        <dbReference type="EMBL" id="RAI97028.1"/>
    </source>
</evidence>
<feature type="domain" description="N-acetyltransferase" evidence="2">
    <location>
        <begin position="697"/>
        <end position="853"/>
    </location>
</feature>
<dbReference type="GO" id="GO:0016747">
    <property type="term" value="F:acyltransferase activity, transferring groups other than amino-acyl groups"/>
    <property type="evidence" value="ECO:0007669"/>
    <property type="project" value="InterPro"/>
</dbReference>
<reference evidence="3 4" key="1">
    <citation type="submission" date="2018-06" db="EMBL/GenBank/DDBJ databases">
        <title>Freshwater and sediment microbial communities from various areas in North America, analyzing microbe dynamics in response to fracking.</title>
        <authorList>
            <person name="Lamendella R."/>
        </authorList>
    </citation>
    <scope>NUCLEOTIDE SEQUENCE [LARGE SCALE GENOMIC DNA]</scope>
    <source>
        <strain evidence="3 4">17</strain>
    </source>
</reference>
<dbReference type="PANTHER" id="PTHR42793:SF1">
    <property type="entry name" value="PEPTIDYL-LYSINE N-ACETYLTRANSFERASE PATZ"/>
    <property type="match status" value="1"/>
</dbReference>
<dbReference type="CDD" id="cd04301">
    <property type="entry name" value="NAT_SF"/>
    <property type="match status" value="1"/>
</dbReference>
<dbReference type="Pfam" id="PF00583">
    <property type="entry name" value="Acetyltransf_1"/>
    <property type="match status" value="1"/>
</dbReference>
<dbReference type="InterPro" id="IPR000182">
    <property type="entry name" value="GNAT_dom"/>
</dbReference>
<dbReference type="InterPro" id="IPR036291">
    <property type="entry name" value="NAD(P)-bd_dom_sf"/>
</dbReference>
<protein>
    <submittedName>
        <fullName evidence="3">Acetyltransferase</fullName>
    </submittedName>
</protein>
<comment type="similarity">
    <text evidence="1">In the N-terminal section; belongs to the acetate CoA ligase alpha subunit family.</text>
</comment>
<evidence type="ECO:0000313" key="4">
    <source>
        <dbReference type="Proteomes" id="UP000249422"/>
    </source>
</evidence>
<dbReference type="Gene3D" id="3.30.1490.20">
    <property type="entry name" value="ATP-grasp fold, A domain"/>
    <property type="match status" value="1"/>
</dbReference>
<dbReference type="SUPFAM" id="SSF52210">
    <property type="entry name" value="Succinyl-CoA synthetase domains"/>
    <property type="match status" value="2"/>
</dbReference>
<organism evidence="3 4">
    <name type="scientific">Aeromonas salmonicida</name>
    <dbReference type="NCBI Taxonomy" id="645"/>
    <lineage>
        <taxon>Bacteria</taxon>
        <taxon>Pseudomonadati</taxon>
        <taxon>Pseudomonadota</taxon>
        <taxon>Gammaproteobacteria</taxon>
        <taxon>Aeromonadales</taxon>
        <taxon>Aeromonadaceae</taxon>
        <taxon>Aeromonas</taxon>
    </lineage>
</organism>
<dbReference type="Gene3D" id="3.40.50.261">
    <property type="entry name" value="Succinyl-CoA synthetase domains"/>
    <property type="match status" value="2"/>
</dbReference>
<dbReference type="InterPro" id="IPR032875">
    <property type="entry name" value="Succ_CoA_lig_flav_dom"/>
</dbReference>
<dbReference type="Gene3D" id="3.40.630.30">
    <property type="match status" value="1"/>
</dbReference>
<proteinExistence type="inferred from homology"/>